<protein>
    <submittedName>
        <fullName evidence="1">DUF3107 domain-containing protein</fullName>
    </submittedName>
</protein>
<proteinExistence type="predicted"/>
<dbReference type="InterPro" id="IPR021456">
    <property type="entry name" value="DUF3107"/>
</dbReference>
<sequence length="74" mass="7949">MEITIGVQNLNRELVVETDQKPEEIAEAVRAALEGGKPFEVKDTKGRQVLVPAAVLGYVEIGTGEQRPVGFGSL</sequence>
<dbReference type="EMBL" id="JABFAJ010000018">
    <property type="protein sequence ID" value="NNU27822.1"/>
    <property type="molecule type" value="Genomic_DNA"/>
</dbReference>
<name>A0A849JWY2_9MICO</name>
<accession>A0A849JWY2</accession>
<dbReference type="AlphaFoldDB" id="A0A849JWY2"/>
<evidence type="ECO:0000313" key="2">
    <source>
        <dbReference type="Proteomes" id="UP000557204"/>
    </source>
</evidence>
<keyword evidence="2" id="KW-1185">Reference proteome</keyword>
<dbReference type="Pfam" id="PF11305">
    <property type="entry name" value="DUF3107"/>
    <property type="match status" value="1"/>
</dbReference>
<organism evidence="1 2">
    <name type="scientific">Isoptericola sediminis</name>
    <dbReference type="NCBI Taxonomy" id="2733572"/>
    <lineage>
        <taxon>Bacteria</taxon>
        <taxon>Bacillati</taxon>
        <taxon>Actinomycetota</taxon>
        <taxon>Actinomycetes</taxon>
        <taxon>Micrococcales</taxon>
        <taxon>Promicromonosporaceae</taxon>
        <taxon>Isoptericola</taxon>
    </lineage>
</organism>
<comment type="caution">
    <text evidence="1">The sequence shown here is derived from an EMBL/GenBank/DDBJ whole genome shotgun (WGS) entry which is preliminary data.</text>
</comment>
<reference evidence="1 2" key="1">
    <citation type="submission" date="2020-05" db="EMBL/GenBank/DDBJ databases">
        <title>Genome sequence of Isoptericola sp. JC619 isolated from Chilika lagoon, India.</title>
        <authorList>
            <person name="Kumar D."/>
            <person name="Appam K."/>
            <person name="Gandham S."/>
            <person name="Uppada J."/>
            <person name="Sasikala C."/>
            <person name="Venkata Ramana C."/>
        </authorList>
    </citation>
    <scope>NUCLEOTIDE SEQUENCE [LARGE SCALE GENOMIC DNA]</scope>
    <source>
        <strain evidence="1 2">JC619</strain>
    </source>
</reference>
<evidence type="ECO:0000313" key="1">
    <source>
        <dbReference type="EMBL" id="NNU27822.1"/>
    </source>
</evidence>
<gene>
    <name evidence="1" type="ORF">HLI28_09755</name>
</gene>
<dbReference type="Proteomes" id="UP000557204">
    <property type="component" value="Unassembled WGS sequence"/>
</dbReference>
<dbReference type="RefSeq" id="WP_171247331.1">
    <property type="nucleotide sequence ID" value="NZ_JABFAJ010000018.1"/>
</dbReference>